<proteinExistence type="predicted"/>
<sequence length="256" mass="28402">MTVRAEDLLRVRSALGEWKIAHRVQLRNAAVSPRLVRGALQAGIIRQVRRDWFADTECSDAVVHAVHAGATLACVSAAPVHGLWDLEVPELHLCAAHNTPRILRDARSALGTGHRELVVHWTRRPEPTLAPRVRAVIVPLKRTLAQIAECRPLEDAVAVVDSALRRRKIGLDELRQAAVGRTRLAHVLTYSNALADSGLESIARVRLALRGVDMVPQVELDGHPRRRTHRHTARHPTRWIRSALLARAAQSRPRAG</sequence>
<dbReference type="EMBL" id="WODA01000003">
    <property type="protein sequence ID" value="MUN06041.1"/>
    <property type="molecule type" value="Genomic_DNA"/>
</dbReference>
<evidence type="ECO:0000313" key="2">
    <source>
        <dbReference type="Proteomes" id="UP000480122"/>
    </source>
</evidence>
<name>A0A7C9HG43_9MICO</name>
<accession>A0A7C9HG43</accession>
<evidence type="ECO:0000313" key="1">
    <source>
        <dbReference type="EMBL" id="MUN06041.1"/>
    </source>
</evidence>
<dbReference type="RefSeq" id="WP_155840680.1">
    <property type="nucleotide sequence ID" value="NZ_BAAAIA010000003.1"/>
</dbReference>
<organism evidence="1 2">
    <name type="scientific">Agromyces luteolus</name>
    <dbReference type="NCBI Taxonomy" id="88373"/>
    <lineage>
        <taxon>Bacteria</taxon>
        <taxon>Bacillati</taxon>
        <taxon>Actinomycetota</taxon>
        <taxon>Actinomycetes</taxon>
        <taxon>Micrococcales</taxon>
        <taxon>Microbacteriaceae</taxon>
        <taxon>Agromyces</taxon>
    </lineage>
</organism>
<keyword evidence="2" id="KW-1185">Reference proteome</keyword>
<comment type="caution">
    <text evidence="1">The sequence shown here is derived from an EMBL/GenBank/DDBJ whole genome shotgun (WGS) entry which is preliminary data.</text>
</comment>
<protein>
    <submittedName>
        <fullName evidence="1">Uncharacterized protein</fullName>
    </submittedName>
</protein>
<gene>
    <name evidence="1" type="ORF">GLX25_02775</name>
</gene>
<dbReference type="Proteomes" id="UP000480122">
    <property type="component" value="Unassembled WGS sequence"/>
</dbReference>
<dbReference type="AlphaFoldDB" id="A0A7C9HG43"/>
<dbReference type="OrthoDB" id="4701311at2"/>
<reference evidence="1 2" key="1">
    <citation type="submission" date="2019-11" db="EMBL/GenBank/DDBJ databases">
        <title>Agromyces kandeliae sp. nov., isolated from mangrove soil.</title>
        <authorList>
            <person name="Wang R."/>
        </authorList>
    </citation>
    <scope>NUCLEOTIDE SEQUENCE [LARGE SCALE GENOMIC DNA]</scope>
    <source>
        <strain evidence="1 2">JCM 11431</strain>
    </source>
</reference>